<evidence type="ECO:0000256" key="7">
    <source>
        <dbReference type="ARBA" id="ARBA00022840"/>
    </source>
</evidence>
<evidence type="ECO:0000256" key="8">
    <source>
        <dbReference type="ARBA" id="ARBA00023012"/>
    </source>
</evidence>
<feature type="domain" description="Histidine kinase" evidence="9">
    <location>
        <begin position="1"/>
        <end position="104"/>
    </location>
</feature>
<evidence type="ECO:0000256" key="3">
    <source>
        <dbReference type="ARBA" id="ARBA00022553"/>
    </source>
</evidence>
<sequence length="176" mass="18949">MDNLSFHITDITANSIRAGATEIGLLISDSKDAIEICVKDNGCGMDAETLARVTNPFYTTRTTRKVGLGLPFLIQNAEQTGGSVSIISELGKGTTVTARFISTNIDCPPWGDLPATVAMLITGNPDVNICFSYQSGKEFFDLSTNDIKEALDGMPVSHPKVMLFIKDMIRENIGGN</sequence>
<dbReference type="InterPro" id="IPR003594">
    <property type="entry name" value="HATPase_dom"/>
</dbReference>
<dbReference type="CDD" id="cd00075">
    <property type="entry name" value="HATPase"/>
    <property type="match status" value="1"/>
</dbReference>
<dbReference type="InterPro" id="IPR005467">
    <property type="entry name" value="His_kinase_dom"/>
</dbReference>
<keyword evidence="11" id="KW-1185">Reference proteome</keyword>
<dbReference type="EMBL" id="FNVS01000002">
    <property type="protein sequence ID" value="SEF55285.1"/>
    <property type="molecule type" value="Genomic_DNA"/>
</dbReference>
<organism evidence="10 11">
    <name type="scientific">Parabacteroides chinchillae</name>
    <dbReference type="NCBI Taxonomy" id="871327"/>
    <lineage>
        <taxon>Bacteria</taxon>
        <taxon>Pseudomonadati</taxon>
        <taxon>Bacteroidota</taxon>
        <taxon>Bacteroidia</taxon>
        <taxon>Bacteroidales</taxon>
        <taxon>Tannerellaceae</taxon>
        <taxon>Parabacteroides</taxon>
    </lineage>
</organism>
<comment type="caution">
    <text evidence="10">The sequence shown here is derived from an EMBL/GenBank/DDBJ whole genome shotgun (WGS) entry which is preliminary data.</text>
</comment>
<evidence type="ECO:0000313" key="11">
    <source>
        <dbReference type="Proteomes" id="UP000236725"/>
    </source>
</evidence>
<accession>A0A8G2BUH4</accession>
<dbReference type="PANTHER" id="PTHR43065">
    <property type="entry name" value="SENSOR HISTIDINE KINASE"/>
    <property type="match status" value="1"/>
</dbReference>
<evidence type="ECO:0000256" key="2">
    <source>
        <dbReference type="ARBA" id="ARBA00012438"/>
    </source>
</evidence>
<dbReference type="InterPro" id="IPR036890">
    <property type="entry name" value="HATPase_C_sf"/>
</dbReference>
<dbReference type="Gene3D" id="3.30.565.10">
    <property type="entry name" value="Histidine kinase-like ATPase, C-terminal domain"/>
    <property type="match status" value="1"/>
</dbReference>
<dbReference type="RefSeq" id="WP_103982485.1">
    <property type="nucleotide sequence ID" value="NZ_FNVS01000002.1"/>
</dbReference>
<evidence type="ECO:0000313" key="10">
    <source>
        <dbReference type="EMBL" id="SEF55285.1"/>
    </source>
</evidence>
<protein>
    <recommendedName>
        <fullName evidence="2">histidine kinase</fullName>
        <ecNumber evidence="2">2.7.13.3</ecNumber>
    </recommendedName>
</protein>
<keyword evidence="6 10" id="KW-0418">Kinase</keyword>
<dbReference type="PROSITE" id="PS50109">
    <property type="entry name" value="HIS_KIN"/>
    <property type="match status" value="1"/>
</dbReference>
<dbReference type="AlphaFoldDB" id="A0A8G2BUH4"/>
<dbReference type="SUPFAM" id="SSF55874">
    <property type="entry name" value="ATPase domain of HSP90 chaperone/DNA topoisomerase II/histidine kinase"/>
    <property type="match status" value="1"/>
</dbReference>
<evidence type="ECO:0000256" key="1">
    <source>
        <dbReference type="ARBA" id="ARBA00000085"/>
    </source>
</evidence>
<dbReference type="InterPro" id="IPR004358">
    <property type="entry name" value="Sig_transdc_His_kin-like_C"/>
</dbReference>
<dbReference type="Pfam" id="PF02518">
    <property type="entry name" value="HATPase_c"/>
    <property type="match status" value="1"/>
</dbReference>
<gene>
    <name evidence="10" type="ORF">SAMN05444001_102216</name>
</gene>
<dbReference type="Proteomes" id="UP000236725">
    <property type="component" value="Unassembled WGS sequence"/>
</dbReference>
<dbReference type="GO" id="GO:0005524">
    <property type="term" value="F:ATP binding"/>
    <property type="evidence" value="ECO:0007669"/>
    <property type="project" value="UniProtKB-KW"/>
</dbReference>
<dbReference type="SMART" id="SM00387">
    <property type="entry name" value="HATPase_c"/>
    <property type="match status" value="1"/>
</dbReference>
<evidence type="ECO:0000259" key="9">
    <source>
        <dbReference type="PROSITE" id="PS50109"/>
    </source>
</evidence>
<evidence type="ECO:0000256" key="4">
    <source>
        <dbReference type="ARBA" id="ARBA00022679"/>
    </source>
</evidence>
<dbReference type="PANTHER" id="PTHR43065:SF10">
    <property type="entry name" value="PEROXIDE STRESS-ACTIVATED HISTIDINE KINASE MAK3"/>
    <property type="match status" value="1"/>
</dbReference>
<evidence type="ECO:0000256" key="6">
    <source>
        <dbReference type="ARBA" id="ARBA00022777"/>
    </source>
</evidence>
<dbReference type="GO" id="GO:0004673">
    <property type="term" value="F:protein histidine kinase activity"/>
    <property type="evidence" value="ECO:0007669"/>
    <property type="project" value="UniProtKB-EC"/>
</dbReference>
<keyword evidence="3" id="KW-0597">Phosphoprotein</keyword>
<proteinExistence type="predicted"/>
<comment type="catalytic activity">
    <reaction evidence="1">
        <text>ATP + protein L-histidine = ADP + protein N-phospho-L-histidine.</text>
        <dbReference type="EC" id="2.7.13.3"/>
    </reaction>
</comment>
<keyword evidence="4" id="KW-0808">Transferase</keyword>
<evidence type="ECO:0000256" key="5">
    <source>
        <dbReference type="ARBA" id="ARBA00022741"/>
    </source>
</evidence>
<dbReference type="EC" id="2.7.13.3" evidence="2"/>
<keyword evidence="7" id="KW-0067">ATP-binding</keyword>
<name>A0A8G2BUH4_9BACT</name>
<dbReference type="GO" id="GO:0000160">
    <property type="term" value="P:phosphorelay signal transduction system"/>
    <property type="evidence" value="ECO:0007669"/>
    <property type="project" value="UniProtKB-KW"/>
</dbReference>
<keyword evidence="8" id="KW-0902">Two-component regulatory system</keyword>
<keyword evidence="5" id="KW-0547">Nucleotide-binding</keyword>
<dbReference type="PRINTS" id="PR00344">
    <property type="entry name" value="BCTRLSENSOR"/>
</dbReference>
<reference evidence="10 11" key="1">
    <citation type="submission" date="2016-10" db="EMBL/GenBank/DDBJ databases">
        <authorList>
            <person name="Varghese N."/>
            <person name="Submissions S."/>
        </authorList>
    </citation>
    <scope>NUCLEOTIDE SEQUENCE [LARGE SCALE GENOMIC DNA]</scope>
    <source>
        <strain evidence="10 11">DSM 29073</strain>
    </source>
</reference>